<gene>
    <name evidence="2" type="ORF">SCLCIDRAFT_142479</name>
</gene>
<dbReference type="InterPro" id="IPR049233">
    <property type="entry name" value="DUF6830"/>
</dbReference>
<name>A0A0C3CTA6_9AGAM</name>
<sequence length="140" mass="15648">AISPSSQHNASRTYDFAIVSPTADSDWPLNGLNGHLVVQPHLMFRILGTDTFLAYVQRFNVTGPDTASGLHGLKHAVKTNGIRIGDIIPLVHICSPTHVIPCFGRAANVRLNSQTNYELSSEFWLNKYWNKQFYYCLCPT</sequence>
<dbReference type="AlphaFoldDB" id="A0A0C3CTA6"/>
<dbReference type="EMBL" id="KN822238">
    <property type="protein sequence ID" value="KIM51815.1"/>
    <property type="molecule type" value="Genomic_DNA"/>
</dbReference>
<organism evidence="2 3">
    <name type="scientific">Scleroderma citrinum Foug A</name>
    <dbReference type="NCBI Taxonomy" id="1036808"/>
    <lineage>
        <taxon>Eukaryota</taxon>
        <taxon>Fungi</taxon>
        <taxon>Dikarya</taxon>
        <taxon>Basidiomycota</taxon>
        <taxon>Agaricomycotina</taxon>
        <taxon>Agaricomycetes</taxon>
        <taxon>Agaricomycetidae</taxon>
        <taxon>Boletales</taxon>
        <taxon>Sclerodermatineae</taxon>
        <taxon>Sclerodermataceae</taxon>
        <taxon>Scleroderma</taxon>
    </lineage>
</organism>
<proteinExistence type="predicted"/>
<reference evidence="2 3" key="1">
    <citation type="submission" date="2014-04" db="EMBL/GenBank/DDBJ databases">
        <authorList>
            <consortium name="DOE Joint Genome Institute"/>
            <person name="Kuo A."/>
            <person name="Kohler A."/>
            <person name="Nagy L.G."/>
            <person name="Floudas D."/>
            <person name="Copeland A."/>
            <person name="Barry K.W."/>
            <person name="Cichocki N."/>
            <person name="Veneault-Fourrey C."/>
            <person name="LaButti K."/>
            <person name="Lindquist E.A."/>
            <person name="Lipzen A."/>
            <person name="Lundell T."/>
            <person name="Morin E."/>
            <person name="Murat C."/>
            <person name="Sun H."/>
            <person name="Tunlid A."/>
            <person name="Henrissat B."/>
            <person name="Grigoriev I.V."/>
            <person name="Hibbett D.S."/>
            <person name="Martin F."/>
            <person name="Nordberg H.P."/>
            <person name="Cantor M.N."/>
            <person name="Hua S.X."/>
        </authorList>
    </citation>
    <scope>NUCLEOTIDE SEQUENCE [LARGE SCALE GENOMIC DNA]</scope>
    <source>
        <strain evidence="2 3">Foug A</strain>
    </source>
</reference>
<feature type="domain" description="DUF6830" evidence="1">
    <location>
        <begin position="2"/>
        <end position="39"/>
    </location>
</feature>
<reference evidence="3" key="2">
    <citation type="submission" date="2015-01" db="EMBL/GenBank/DDBJ databases">
        <title>Evolutionary Origins and Diversification of the Mycorrhizal Mutualists.</title>
        <authorList>
            <consortium name="DOE Joint Genome Institute"/>
            <consortium name="Mycorrhizal Genomics Consortium"/>
            <person name="Kohler A."/>
            <person name="Kuo A."/>
            <person name="Nagy L.G."/>
            <person name="Floudas D."/>
            <person name="Copeland A."/>
            <person name="Barry K.W."/>
            <person name="Cichocki N."/>
            <person name="Veneault-Fourrey C."/>
            <person name="LaButti K."/>
            <person name="Lindquist E.A."/>
            <person name="Lipzen A."/>
            <person name="Lundell T."/>
            <person name="Morin E."/>
            <person name="Murat C."/>
            <person name="Riley R."/>
            <person name="Ohm R."/>
            <person name="Sun H."/>
            <person name="Tunlid A."/>
            <person name="Henrissat B."/>
            <person name="Grigoriev I.V."/>
            <person name="Hibbett D.S."/>
            <person name="Martin F."/>
        </authorList>
    </citation>
    <scope>NUCLEOTIDE SEQUENCE [LARGE SCALE GENOMIC DNA]</scope>
    <source>
        <strain evidence="3">Foug A</strain>
    </source>
</reference>
<evidence type="ECO:0000313" key="3">
    <source>
        <dbReference type="Proteomes" id="UP000053989"/>
    </source>
</evidence>
<dbReference type="Pfam" id="PF20722">
    <property type="entry name" value="DUF6830"/>
    <property type="match status" value="1"/>
</dbReference>
<evidence type="ECO:0000313" key="2">
    <source>
        <dbReference type="EMBL" id="KIM51815.1"/>
    </source>
</evidence>
<dbReference type="HOGENOM" id="CLU_006344_9_0_1"/>
<dbReference type="Proteomes" id="UP000053989">
    <property type="component" value="Unassembled WGS sequence"/>
</dbReference>
<dbReference type="OrthoDB" id="2675417at2759"/>
<evidence type="ECO:0000259" key="1">
    <source>
        <dbReference type="Pfam" id="PF20722"/>
    </source>
</evidence>
<dbReference type="InParanoid" id="A0A0C3CTA6"/>
<accession>A0A0C3CTA6</accession>
<keyword evidence="3" id="KW-1185">Reference proteome</keyword>
<feature type="non-terminal residue" evidence="2">
    <location>
        <position position="1"/>
    </location>
</feature>
<protein>
    <recommendedName>
        <fullName evidence="1">DUF6830 domain-containing protein</fullName>
    </recommendedName>
</protein>